<dbReference type="Proteomes" id="UP000288212">
    <property type="component" value="Unassembled WGS sequence"/>
</dbReference>
<protein>
    <recommendedName>
        <fullName evidence="5">Lipoprotein</fullName>
    </recommendedName>
</protein>
<dbReference type="AlphaFoldDB" id="A0A432VTQ4"/>
<gene>
    <name evidence="3" type="ORF">CWE06_07225</name>
</gene>
<evidence type="ECO:0000313" key="4">
    <source>
        <dbReference type="Proteomes" id="UP000288212"/>
    </source>
</evidence>
<feature type="region of interest" description="Disordered" evidence="1">
    <location>
        <begin position="25"/>
        <end position="62"/>
    </location>
</feature>
<evidence type="ECO:0000256" key="1">
    <source>
        <dbReference type="SAM" id="MobiDB-lite"/>
    </source>
</evidence>
<feature type="signal peptide" evidence="2">
    <location>
        <begin position="1"/>
        <end position="22"/>
    </location>
</feature>
<keyword evidence="4" id="KW-1185">Reference proteome</keyword>
<feature type="compositionally biased region" description="Gly residues" evidence="1">
    <location>
        <begin position="32"/>
        <end position="46"/>
    </location>
</feature>
<accession>A0A432VTQ4</accession>
<dbReference type="PROSITE" id="PS51257">
    <property type="entry name" value="PROKAR_LIPOPROTEIN"/>
    <property type="match status" value="1"/>
</dbReference>
<evidence type="ECO:0008006" key="5">
    <source>
        <dbReference type="Google" id="ProtNLM"/>
    </source>
</evidence>
<evidence type="ECO:0000256" key="2">
    <source>
        <dbReference type="SAM" id="SignalP"/>
    </source>
</evidence>
<reference evidence="3 4" key="1">
    <citation type="journal article" date="2011" name="Front. Microbiol.">
        <title>Genomic signatures of strain selection and enhancement in Bacillus atrophaeus var. globigii, a historical biowarfare simulant.</title>
        <authorList>
            <person name="Gibbons H.S."/>
            <person name="Broomall S.M."/>
            <person name="McNew L.A."/>
            <person name="Daligault H."/>
            <person name="Chapman C."/>
            <person name="Bruce D."/>
            <person name="Karavis M."/>
            <person name="Krepps M."/>
            <person name="McGregor P.A."/>
            <person name="Hong C."/>
            <person name="Park K.H."/>
            <person name="Akmal A."/>
            <person name="Feldman A."/>
            <person name="Lin J.S."/>
            <person name="Chang W.E."/>
            <person name="Higgs B.W."/>
            <person name="Demirev P."/>
            <person name="Lindquist J."/>
            <person name="Liem A."/>
            <person name="Fochler E."/>
            <person name="Read T.D."/>
            <person name="Tapia R."/>
            <person name="Johnson S."/>
            <person name="Bishop-Lilly K.A."/>
            <person name="Detter C."/>
            <person name="Han C."/>
            <person name="Sozhamannan S."/>
            <person name="Rosenzweig C.N."/>
            <person name="Skowronski E.W."/>
        </authorList>
    </citation>
    <scope>NUCLEOTIDE SEQUENCE [LARGE SCALE GENOMIC DNA]</scope>
    <source>
        <strain evidence="3 4">AK5</strain>
    </source>
</reference>
<name>A0A432VTQ4_9GAMM</name>
<sequence>MSNKAKYSLLATLVAFSLAACGGSSSSDNPGNDGGTGGGSGGGGDAPVGLIEPAKDPGQASDQTYSYTLNGLVHYYGLVAGAEVCIDTTRDLQCDDDSPTAITAENGRFNLTVESPFAFPEHFILARFPADMDAANAADSALVNENGEIVLAARGHYNGHINPLTTLETRLYEASLSSFEQNERYAIGRLMISSNYFHSPNDAYHQLFSGETVMTMEALATGNDRVFPLLEEALAYTDDHLAALQAIFAGADSATMQARLMHLGYVGERQLLSSSQRVFAEDNFLTEGNLVHLTSSRQSFDVYNERADEIAWVTETTNGIRFNKGALSDFFRPVDQRCWHLQDNKWVNSNTNDNSYRLIEAISGESDAYRLISEATGVEHEVRFEVVETSGDMFNIALYPWLGLAELNDFDFPEELILVRNTVNESVCFNPNSQGLANATKLFSQMTGNEIVQATSPQLYQSGQFTVDSDYQRITLTQNGFQYDYRIMQLGGAELLMLHTAHAANGASYPNFYTIHNGRVQRANMNGVARLNQGLRQLAIILLEDATAVQLVDYLEEVAAD</sequence>
<feature type="chain" id="PRO_5019294694" description="Lipoprotein" evidence="2">
    <location>
        <begin position="23"/>
        <end position="561"/>
    </location>
</feature>
<comment type="caution">
    <text evidence="3">The sequence shown here is derived from an EMBL/GenBank/DDBJ whole genome shotgun (WGS) entry which is preliminary data.</text>
</comment>
<proteinExistence type="predicted"/>
<evidence type="ECO:0000313" key="3">
    <source>
        <dbReference type="EMBL" id="RUO19820.1"/>
    </source>
</evidence>
<dbReference type="EMBL" id="PIPI01000004">
    <property type="protein sequence ID" value="RUO19820.1"/>
    <property type="molecule type" value="Genomic_DNA"/>
</dbReference>
<dbReference type="RefSeq" id="WP_126792626.1">
    <property type="nucleotide sequence ID" value="NZ_PIPI01000004.1"/>
</dbReference>
<keyword evidence="2" id="KW-0732">Signal</keyword>
<organism evidence="3 4">
    <name type="scientific">Aliidiomarina haloalkalitolerans</name>
    <dbReference type="NCBI Taxonomy" id="859059"/>
    <lineage>
        <taxon>Bacteria</taxon>
        <taxon>Pseudomonadati</taxon>
        <taxon>Pseudomonadota</taxon>
        <taxon>Gammaproteobacteria</taxon>
        <taxon>Alteromonadales</taxon>
        <taxon>Idiomarinaceae</taxon>
        <taxon>Aliidiomarina</taxon>
    </lineage>
</organism>